<proteinExistence type="predicted"/>
<protein>
    <recommendedName>
        <fullName evidence="3">Heavy metal transporter</fullName>
    </recommendedName>
</protein>
<organism evidence="1 2">
    <name type="scientific">Kineosporia succinea</name>
    <dbReference type="NCBI Taxonomy" id="84632"/>
    <lineage>
        <taxon>Bacteria</taxon>
        <taxon>Bacillati</taxon>
        <taxon>Actinomycetota</taxon>
        <taxon>Actinomycetes</taxon>
        <taxon>Kineosporiales</taxon>
        <taxon>Kineosporiaceae</taxon>
        <taxon>Kineosporia</taxon>
    </lineage>
</organism>
<keyword evidence="2" id="KW-1185">Reference proteome</keyword>
<name>A0ABT9NZC8_9ACTN</name>
<gene>
    <name evidence="1" type="ORF">J2S57_001243</name>
</gene>
<evidence type="ECO:0000313" key="1">
    <source>
        <dbReference type="EMBL" id="MDP9825494.1"/>
    </source>
</evidence>
<evidence type="ECO:0000313" key="2">
    <source>
        <dbReference type="Proteomes" id="UP001235712"/>
    </source>
</evidence>
<evidence type="ECO:0008006" key="3">
    <source>
        <dbReference type="Google" id="ProtNLM"/>
    </source>
</evidence>
<comment type="caution">
    <text evidence="1">The sequence shown here is derived from an EMBL/GenBank/DDBJ whole genome shotgun (WGS) entry which is preliminary data.</text>
</comment>
<reference evidence="1 2" key="1">
    <citation type="submission" date="2023-07" db="EMBL/GenBank/DDBJ databases">
        <title>Sequencing the genomes of 1000 actinobacteria strains.</title>
        <authorList>
            <person name="Klenk H.-P."/>
        </authorList>
    </citation>
    <scope>NUCLEOTIDE SEQUENCE [LARGE SCALE GENOMIC DNA]</scope>
    <source>
        <strain evidence="1 2">DSM 44388</strain>
    </source>
</reference>
<sequence length="285" mass="30508">MILLTAGIAVGGAWVWLKGAVGPIAIRQICTGEFSNGDRTTLELDQANNAAIITGIAEKREFPVRAATIGVATAIQESKLRNITYGDRDSVGLFQQRPSQGWGTREEILDPIYSANAFYDALAKIDSLDDITITEAAQKVQRSAYPEAYADHEPEARMIVSPLAGYSPGGWNCVVKEDDTLTAQEPGSSGFTERAAAVREAAGEELGRSKPDVDAAGTGLTYTVPKAAENRHAWALGSWAVARAKELGVKRVALNGYTWSRAESGDGWVETDTGLGTRDVTITVY</sequence>
<dbReference type="Proteomes" id="UP001235712">
    <property type="component" value="Unassembled WGS sequence"/>
</dbReference>
<accession>A0ABT9NZC8</accession>
<dbReference type="EMBL" id="JAUSQZ010000001">
    <property type="protein sequence ID" value="MDP9825494.1"/>
    <property type="molecule type" value="Genomic_DNA"/>
</dbReference>
<dbReference type="RefSeq" id="WP_307239330.1">
    <property type="nucleotide sequence ID" value="NZ_JAUSQZ010000001.1"/>
</dbReference>